<feature type="domain" description="DUF4412" evidence="1">
    <location>
        <begin position="35"/>
        <end position="243"/>
    </location>
</feature>
<dbReference type="EMBL" id="LJUJ01000014">
    <property type="protein sequence ID" value="KPK63377.1"/>
    <property type="molecule type" value="Genomic_DNA"/>
</dbReference>
<reference evidence="2 3" key="1">
    <citation type="journal article" date="2015" name="Microbiome">
        <title>Genomic resolution of linkages in carbon, nitrogen, and sulfur cycling among widespread estuary sediment bacteria.</title>
        <authorList>
            <person name="Baker B.J."/>
            <person name="Lazar C.S."/>
            <person name="Teske A.P."/>
            <person name="Dick G.J."/>
        </authorList>
    </citation>
    <scope>NUCLEOTIDE SEQUENCE [LARGE SCALE GENOMIC DNA]</scope>
    <source>
        <strain evidence="2">SM23_42</strain>
    </source>
</reference>
<dbReference type="AlphaFoldDB" id="A0A0S8FSW8"/>
<dbReference type="Proteomes" id="UP000051373">
    <property type="component" value="Unassembled WGS sequence"/>
</dbReference>
<organism evidence="2 3">
    <name type="scientific">candidate division WOR_3 bacterium SM23_42</name>
    <dbReference type="NCBI Taxonomy" id="1703779"/>
    <lineage>
        <taxon>Bacteria</taxon>
        <taxon>Bacteria division WOR-3</taxon>
    </lineage>
</organism>
<evidence type="ECO:0000259" key="1">
    <source>
        <dbReference type="Pfam" id="PF14371"/>
    </source>
</evidence>
<evidence type="ECO:0000313" key="2">
    <source>
        <dbReference type="EMBL" id="KPK63377.1"/>
    </source>
</evidence>
<accession>A0A0S8FSW8</accession>
<gene>
    <name evidence="2" type="ORF">AMJ83_07335</name>
</gene>
<dbReference type="InterPro" id="IPR025524">
    <property type="entry name" value="DUF4412"/>
</dbReference>
<dbReference type="STRING" id="1703779.AMJ83_07335"/>
<comment type="caution">
    <text evidence="2">The sequence shown here is derived from an EMBL/GenBank/DDBJ whole genome shotgun (WGS) entry which is preliminary data.</text>
</comment>
<proteinExistence type="predicted"/>
<protein>
    <recommendedName>
        <fullName evidence="1">DUF4412 domain-containing protein</fullName>
    </recommendedName>
</protein>
<evidence type="ECO:0000313" key="3">
    <source>
        <dbReference type="Proteomes" id="UP000051373"/>
    </source>
</evidence>
<sequence length="247" mass="27864">MRLLCITLLVCFASGLYGDVMYEMVSTSEGMMGMKGETNMRIFVKGDRSLTEMTAEDPMAGSMTDIKIIRLDKGVIWSIDHDKKEYTETNITAAQQAPEEAEEDIPMPNLNVVVTGEKKKILNKDCEQVIVTMDVKDEEGAMTFKQTMWVAKDIAGYEEIRDFQKQMSDLDYSASSAMMGANKKHYEDFQKKISEIEGFPLEIDMEMIMGAEGMSFSFLTHSEVTKIETKPINSKVFEIPAGYSLKE</sequence>
<name>A0A0S8FSW8_UNCW3</name>
<dbReference type="Pfam" id="PF14371">
    <property type="entry name" value="DUF4412"/>
    <property type="match status" value="1"/>
</dbReference>